<name>A0A4Y9JY57_9PAST</name>
<accession>A0A4Y9JY57</accession>
<evidence type="ECO:0000313" key="1">
    <source>
        <dbReference type="EMBL" id="TFV10202.1"/>
    </source>
</evidence>
<organism evidence="1 2">
    <name type="scientific">Muribacter muris</name>
    <dbReference type="NCBI Taxonomy" id="67855"/>
    <lineage>
        <taxon>Bacteria</taxon>
        <taxon>Pseudomonadati</taxon>
        <taxon>Pseudomonadota</taxon>
        <taxon>Gammaproteobacteria</taxon>
        <taxon>Pasteurellales</taxon>
        <taxon>Pasteurellaceae</taxon>
        <taxon>Muribacter</taxon>
    </lineage>
</organism>
<proteinExistence type="predicted"/>
<protein>
    <recommendedName>
        <fullName evidence="3">Competence protein ComA</fullName>
    </recommendedName>
</protein>
<dbReference type="Proteomes" id="UP000297396">
    <property type="component" value="Unassembled WGS sequence"/>
</dbReference>
<dbReference type="EMBL" id="SPPA01000012">
    <property type="protein sequence ID" value="TFV10202.1"/>
    <property type="molecule type" value="Genomic_DNA"/>
</dbReference>
<comment type="caution">
    <text evidence="1">The sequence shown here is derived from an EMBL/GenBank/DDBJ whole genome shotgun (WGS) entry which is preliminary data.</text>
</comment>
<evidence type="ECO:0008006" key="3">
    <source>
        <dbReference type="Google" id="ProtNLM"/>
    </source>
</evidence>
<sequence>MKIWQKKHFFPIVGISENNNYICCVSFKNNQPQVHWLAKSASMPSLFEIIQTAFGLSAFRLVYAIPYPFIWRKYLFFPAHYSQKMIYRQIVHYFNQTLPLGLENVYFDYQIKLFSENDAIRVILYAIKKTYVDEIVLNNKQVLDCELFCFIRGLHYLNNDPLDDISAYCYQIQGRYIHFKFDELKVYQNLPENITVYPMEKVMFTADILEPTLYLKALGACLWAGRA</sequence>
<dbReference type="OrthoDB" id="5674805at2"/>
<gene>
    <name evidence="1" type="ORF">E4T80_06470</name>
</gene>
<reference evidence="1 2" key="1">
    <citation type="submission" date="2019-03" db="EMBL/GenBank/DDBJ databases">
        <title>Diversity of the mouse oral microbiome.</title>
        <authorList>
            <person name="Joseph S."/>
            <person name="Aduse-Opoku J."/>
            <person name="Curtis M."/>
            <person name="Wade W."/>
            <person name="Hashim A."/>
        </authorList>
    </citation>
    <scope>NUCLEOTIDE SEQUENCE [LARGE SCALE GENOMIC DNA]</scope>
    <source>
        <strain evidence="1 2">WT12</strain>
    </source>
</reference>
<dbReference type="AlphaFoldDB" id="A0A4Y9JY57"/>
<evidence type="ECO:0000313" key="2">
    <source>
        <dbReference type="Proteomes" id="UP000297396"/>
    </source>
</evidence>
<dbReference type="RefSeq" id="WP_135056310.1">
    <property type="nucleotide sequence ID" value="NZ_JADGLC010000012.1"/>
</dbReference>